<gene>
    <name evidence="1" type="primary">63</name>
    <name evidence="1" type="ORF">GORDON_63</name>
</gene>
<dbReference type="GeneID" id="40079405"/>
<proteinExistence type="predicted"/>
<keyword evidence="2" id="KW-1185">Reference proteome</keyword>
<sequence>MPTFRKVEIVDARKFEDSNGDDLVFWVLSNGGRASHVQDDFGQRIRVYEHRTSHTSTPAFPGDWIEHRQDGSFEVTRQQVIDTYEEV</sequence>
<evidence type="ECO:0000313" key="2">
    <source>
        <dbReference type="Proteomes" id="UP000226177"/>
    </source>
</evidence>
<dbReference type="OrthoDB" id="40495at10239"/>
<name>A0A0U4B2X9_9CAUD</name>
<dbReference type="Proteomes" id="UP000226177">
    <property type="component" value="Segment"/>
</dbReference>
<accession>A0A0U4B2X9</accession>
<dbReference type="RefSeq" id="YP_009603524.1">
    <property type="nucleotide sequence ID" value="NC_041952.1"/>
</dbReference>
<reference evidence="1 2" key="1">
    <citation type="submission" date="2015-11" db="EMBL/GenBank/DDBJ databases">
        <authorList>
            <person name="Schneider V.M."/>
            <person name="Bradley K.W."/>
            <person name="Asai D.J."/>
            <person name="Bowman C.A."/>
            <person name="Russell D.A."/>
            <person name="Pope W.H."/>
            <person name="Jacobs-Sera D."/>
            <person name="Hendrix R.W."/>
            <person name="Hatfull G.F."/>
        </authorList>
    </citation>
    <scope>NUCLEOTIDE SEQUENCE [LARGE SCALE GENOMIC DNA]</scope>
</reference>
<evidence type="ECO:0000313" key="1">
    <source>
        <dbReference type="EMBL" id="ALY09038.1"/>
    </source>
</evidence>
<protein>
    <submittedName>
        <fullName evidence="1">Uncharacterized protein</fullName>
    </submittedName>
</protein>
<dbReference type="EMBL" id="KU160646">
    <property type="protein sequence ID" value="ALY09038.1"/>
    <property type="molecule type" value="Genomic_DNA"/>
</dbReference>
<dbReference type="KEGG" id="vg:40079405"/>
<organism evidence="1 2">
    <name type="scientific">Arthrobacter phage Gordon</name>
    <dbReference type="NCBI Taxonomy" id="1772298"/>
    <lineage>
        <taxon>Viruses</taxon>
        <taxon>Duplodnaviria</taxon>
        <taxon>Heunggongvirae</taxon>
        <taxon>Uroviricota</taxon>
        <taxon>Caudoviricetes</taxon>
        <taxon>Gordonvirus</taxon>
        <taxon>Gordonvirus gordon</taxon>
    </lineage>
</organism>